<dbReference type="Pfam" id="PF13384">
    <property type="entry name" value="HTH_23"/>
    <property type="match status" value="1"/>
</dbReference>
<accession>A0A6G9YV46</accession>
<name>A0A6G9YV46_9NOCA</name>
<evidence type="ECO:0000313" key="3">
    <source>
        <dbReference type="Proteomes" id="UP000500953"/>
    </source>
</evidence>
<dbReference type="Proteomes" id="UP000500953">
    <property type="component" value="Chromosome"/>
</dbReference>
<gene>
    <name evidence="2" type="ORF">F6W96_00910</name>
</gene>
<dbReference type="EMBL" id="CP046173">
    <property type="protein sequence ID" value="QIS17088.1"/>
    <property type="molecule type" value="Genomic_DNA"/>
</dbReference>
<dbReference type="AlphaFoldDB" id="A0A6G9YV46"/>
<reference evidence="2 3" key="1">
    <citation type="journal article" date="2019" name="ACS Chem. Biol.">
        <title>Identification and Mobilization of a Cryptic Antibiotic Biosynthesis Gene Locus from a Human-Pathogenic Nocardia Isolate.</title>
        <authorList>
            <person name="Herisse M."/>
            <person name="Ishida K."/>
            <person name="Porter J.L."/>
            <person name="Howden B."/>
            <person name="Hertweck C."/>
            <person name="Stinear T.P."/>
            <person name="Pidot S.J."/>
        </authorList>
    </citation>
    <scope>NUCLEOTIDE SEQUENCE [LARGE SCALE GENOMIC DNA]</scope>
    <source>
        <strain evidence="2 3">AUSMDU00012715</strain>
    </source>
</reference>
<dbReference type="RefSeq" id="WP_167484515.1">
    <property type="nucleotide sequence ID" value="NZ_CP046173.1"/>
</dbReference>
<evidence type="ECO:0000259" key="1">
    <source>
        <dbReference type="Pfam" id="PF13592"/>
    </source>
</evidence>
<feature type="domain" description="Winged helix-turn helix" evidence="1">
    <location>
        <begin position="97"/>
        <end position="154"/>
    </location>
</feature>
<dbReference type="Pfam" id="PF13592">
    <property type="entry name" value="HTH_33"/>
    <property type="match status" value="1"/>
</dbReference>
<organism evidence="2 3">
    <name type="scientific">Nocardia terpenica</name>
    <dbReference type="NCBI Taxonomy" id="455432"/>
    <lineage>
        <taxon>Bacteria</taxon>
        <taxon>Bacillati</taxon>
        <taxon>Actinomycetota</taxon>
        <taxon>Actinomycetes</taxon>
        <taxon>Mycobacteriales</taxon>
        <taxon>Nocardiaceae</taxon>
        <taxon>Nocardia</taxon>
    </lineage>
</organism>
<dbReference type="SUPFAM" id="SSF46689">
    <property type="entry name" value="Homeodomain-like"/>
    <property type="match status" value="1"/>
</dbReference>
<proteinExistence type="predicted"/>
<dbReference type="InterPro" id="IPR009057">
    <property type="entry name" value="Homeodomain-like_sf"/>
</dbReference>
<protein>
    <submittedName>
        <fullName evidence="2">Helix-turn-helix domain-containing protein</fullName>
    </submittedName>
</protein>
<dbReference type="InterPro" id="IPR025959">
    <property type="entry name" value="Winged_HTH_dom"/>
</dbReference>
<sequence length="155" mass="17372">MRYPQGGGLTDERRLARERLRLVAAERFARGDSNTVIAKDFRVSLRSVQRWRASWRVGGDAALASKGPASLPVLSDAQFAVLEHELARGALAHGWPDQTWTLARIKTVIGRRFHLSYTVQGVSLLLHRHGWSWQVPARRAVERDPAAVAAWVKDT</sequence>
<evidence type="ECO:0000313" key="2">
    <source>
        <dbReference type="EMBL" id="QIS17088.1"/>
    </source>
</evidence>